<evidence type="ECO:0000256" key="6">
    <source>
        <dbReference type="ARBA" id="ARBA00022840"/>
    </source>
</evidence>
<keyword evidence="3" id="KW-0545">Nucleotide biosynthesis</keyword>
<gene>
    <name evidence="9" type="ORF">SAMN04488541_103023</name>
</gene>
<keyword evidence="6" id="KW-0067">ATP-binding</keyword>
<accession>A0A1I2IBK3</accession>
<keyword evidence="10" id="KW-1185">Reference proteome</keyword>
<dbReference type="GO" id="GO:0004749">
    <property type="term" value="F:ribose phosphate diphosphokinase activity"/>
    <property type="evidence" value="ECO:0007669"/>
    <property type="project" value="UniProtKB-EC"/>
</dbReference>
<dbReference type="SMART" id="SM01400">
    <property type="entry name" value="Pribosyltran_N"/>
    <property type="match status" value="1"/>
</dbReference>
<dbReference type="InterPro" id="IPR005946">
    <property type="entry name" value="Rib-P_diPkinase"/>
</dbReference>
<evidence type="ECO:0000256" key="4">
    <source>
        <dbReference type="ARBA" id="ARBA00022741"/>
    </source>
</evidence>
<dbReference type="GO" id="GO:0005524">
    <property type="term" value="F:ATP binding"/>
    <property type="evidence" value="ECO:0007669"/>
    <property type="project" value="UniProtKB-KW"/>
</dbReference>
<organism evidence="9 10">
    <name type="scientific">Thermoflexibacter ruber</name>
    <dbReference type="NCBI Taxonomy" id="1003"/>
    <lineage>
        <taxon>Bacteria</taxon>
        <taxon>Pseudomonadati</taxon>
        <taxon>Bacteroidota</taxon>
        <taxon>Cytophagia</taxon>
        <taxon>Cytophagales</taxon>
        <taxon>Thermoflexibacteraceae</taxon>
        <taxon>Thermoflexibacter</taxon>
    </lineage>
</organism>
<feature type="domain" description="Ribose-phosphate pyrophosphokinase N-terminal" evidence="8">
    <location>
        <begin position="8"/>
        <end position="119"/>
    </location>
</feature>
<dbReference type="GO" id="GO:0005737">
    <property type="term" value="C:cytoplasm"/>
    <property type="evidence" value="ECO:0007669"/>
    <property type="project" value="TreeGrafter"/>
</dbReference>
<dbReference type="SUPFAM" id="SSF53271">
    <property type="entry name" value="PRTase-like"/>
    <property type="match status" value="2"/>
</dbReference>
<proteinExistence type="predicted"/>
<dbReference type="Proteomes" id="UP000199513">
    <property type="component" value="Unassembled WGS sequence"/>
</dbReference>
<dbReference type="GO" id="GO:0002189">
    <property type="term" value="C:ribose phosphate diphosphokinase complex"/>
    <property type="evidence" value="ECO:0007669"/>
    <property type="project" value="TreeGrafter"/>
</dbReference>
<keyword evidence="2" id="KW-0808">Transferase</keyword>
<dbReference type="NCBIfam" id="TIGR01251">
    <property type="entry name" value="ribP_PPkin"/>
    <property type="match status" value="1"/>
</dbReference>
<dbReference type="STRING" id="1003.SAMN04488541_103023"/>
<evidence type="ECO:0000313" key="10">
    <source>
        <dbReference type="Proteomes" id="UP000199513"/>
    </source>
</evidence>
<protein>
    <recommendedName>
        <fullName evidence="1">ribose-phosphate diphosphokinase</fullName>
        <ecNumber evidence="1">2.7.6.1</ecNumber>
    </recommendedName>
</protein>
<dbReference type="Pfam" id="PF13793">
    <property type="entry name" value="Pribosyltran_N"/>
    <property type="match status" value="1"/>
</dbReference>
<sequence>MQVNDKTIIFSTQNYSYLKEEILQSSHFEEGNIEIQTFPDGEHYYRILSEVEYKEVALIGGTISDKDTLELYDIACGLVEGGARKLNIIIPFYGYSTMERAVKKGEIVTAKTRARLLSAIPQAYFGNRVIFIDLHSEGIPHYLEGGIRAIHLYAKPIISTIATHLAGKNFVLASTDAGRAKWVESLANDIGVEAAFVYKRRMSGSNTRVTGVNADVKGKTVIIYDDMIRTGGSLLQAAKAYKEAGAAQIYVLATHGIFPNEAVKKLQMSNLIEKIVVTNTHPQALALQSDFLQVASVAGLISENLITIRSF</sequence>
<name>A0A1I2IBK3_9BACT</name>
<evidence type="ECO:0000313" key="9">
    <source>
        <dbReference type="EMBL" id="SFF39038.1"/>
    </source>
</evidence>
<dbReference type="EMBL" id="FONY01000030">
    <property type="protein sequence ID" value="SFF39038.1"/>
    <property type="molecule type" value="Genomic_DNA"/>
</dbReference>
<evidence type="ECO:0000256" key="2">
    <source>
        <dbReference type="ARBA" id="ARBA00022679"/>
    </source>
</evidence>
<dbReference type="OrthoDB" id="643885at2"/>
<dbReference type="InterPro" id="IPR029057">
    <property type="entry name" value="PRTase-like"/>
</dbReference>
<keyword evidence="5 9" id="KW-0418">Kinase</keyword>
<evidence type="ECO:0000259" key="8">
    <source>
        <dbReference type="Pfam" id="PF13793"/>
    </source>
</evidence>
<dbReference type="InterPro" id="IPR000836">
    <property type="entry name" value="PRTase_dom"/>
</dbReference>
<dbReference type="GO" id="GO:0016301">
    <property type="term" value="F:kinase activity"/>
    <property type="evidence" value="ECO:0007669"/>
    <property type="project" value="UniProtKB-KW"/>
</dbReference>
<dbReference type="CDD" id="cd06223">
    <property type="entry name" value="PRTases_typeI"/>
    <property type="match status" value="1"/>
</dbReference>
<dbReference type="GO" id="GO:0006015">
    <property type="term" value="P:5-phosphoribose 1-diphosphate biosynthetic process"/>
    <property type="evidence" value="ECO:0007669"/>
    <property type="project" value="TreeGrafter"/>
</dbReference>
<evidence type="ECO:0000256" key="1">
    <source>
        <dbReference type="ARBA" id="ARBA00013247"/>
    </source>
</evidence>
<dbReference type="RefSeq" id="WP_091548388.1">
    <property type="nucleotide sequence ID" value="NZ_FONY01000030.1"/>
</dbReference>
<dbReference type="Gene3D" id="3.40.50.2020">
    <property type="match status" value="2"/>
</dbReference>
<keyword evidence="4" id="KW-0547">Nucleotide-binding</keyword>
<evidence type="ECO:0000256" key="7">
    <source>
        <dbReference type="ARBA" id="ARBA00049535"/>
    </source>
</evidence>
<dbReference type="PANTHER" id="PTHR10210:SF32">
    <property type="entry name" value="RIBOSE-PHOSPHATE PYROPHOSPHOKINASE 2"/>
    <property type="match status" value="1"/>
</dbReference>
<dbReference type="GO" id="GO:0000287">
    <property type="term" value="F:magnesium ion binding"/>
    <property type="evidence" value="ECO:0007669"/>
    <property type="project" value="InterPro"/>
</dbReference>
<dbReference type="PANTHER" id="PTHR10210">
    <property type="entry name" value="RIBOSE-PHOSPHATE DIPHOSPHOKINASE FAMILY MEMBER"/>
    <property type="match status" value="1"/>
</dbReference>
<comment type="catalytic activity">
    <reaction evidence="7">
        <text>D-ribose 5-phosphate + ATP = 5-phospho-alpha-D-ribose 1-diphosphate + AMP + H(+)</text>
        <dbReference type="Rhea" id="RHEA:15609"/>
        <dbReference type="ChEBI" id="CHEBI:15378"/>
        <dbReference type="ChEBI" id="CHEBI:30616"/>
        <dbReference type="ChEBI" id="CHEBI:58017"/>
        <dbReference type="ChEBI" id="CHEBI:78346"/>
        <dbReference type="ChEBI" id="CHEBI:456215"/>
        <dbReference type="EC" id="2.7.6.1"/>
    </reaction>
</comment>
<reference evidence="10" key="1">
    <citation type="submission" date="2016-10" db="EMBL/GenBank/DDBJ databases">
        <authorList>
            <person name="Varghese N."/>
            <person name="Submissions S."/>
        </authorList>
    </citation>
    <scope>NUCLEOTIDE SEQUENCE [LARGE SCALE GENOMIC DNA]</scope>
    <source>
        <strain>GEY</strain>
        <strain evidence="10">DSM 9560</strain>
    </source>
</reference>
<dbReference type="AlphaFoldDB" id="A0A1I2IBK3"/>
<dbReference type="EC" id="2.7.6.1" evidence="1"/>
<evidence type="ECO:0000256" key="3">
    <source>
        <dbReference type="ARBA" id="ARBA00022727"/>
    </source>
</evidence>
<dbReference type="InterPro" id="IPR029099">
    <property type="entry name" value="Pribosyltran_N"/>
</dbReference>
<dbReference type="GO" id="GO:0006164">
    <property type="term" value="P:purine nucleotide biosynthetic process"/>
    <property type="evidence" value="ECO:0007669"/>
    <property type="project" value="TreeGrafter"/>
</dbReference>
<evidence type="ECO:0000256" key="5">
    <source>
        <dbReference type="ARBA" id="ARBA00022777"/>
    </source>
</evidence>
<dbReference type="Pfam" id="PF14572">
    <property type="entry name" value="Pribosyl_synth"/>
    <property type="match status" value="1"/>
</dbReference>